<comment type="caution">
    <text evidence="2">The sequence shown here is derived from an EMBL/GenBank/DDBJ whole genome shotgun (WGS) entry which is preliminary data.</text>
</comment>
<dbReference type="EMBL" id="CAJNOR010012427">
    <property type="protein sequence ID" value="CAF1667597.1"/>
    <property type="molecule type" value="Genomic_DNA"/>
</dbReference>
<organism evidence="2 3">
    <name type="scientific">Adineta ricciae</name>
    <name type="common">Rotifer</name>
    <dbReference type="NCBI Taxonomy" id="249248"/>
    <lineage>
        <taxon>Eukaryota</taxon>
        <taxon>Metazoa</taxon>
        <taxon>Spiralia</taxon>
        <taxon>Gnathifera</taxon>
        <taxon>Rotifera</taxon>
        <taxon>Eurotatoria</taxon>
        <taxon>Bdelloidea</taxon>
        <taxon>Adinetida</taxon>
        <taxon>Adinetidae</taxon>
        <taxon>Adineta</taxon>
    </lineage>
</organism>
<feature type="non-terminal residue" evidence="2">
    <location>
        <position position="1"/>
    </location>
</feature>
<gene>
    <name evidence="2" type="ORF">XAT740_LOCUS58071</name>
</gene>
<protein>
    <recommendedName>
        <fullName evidence="4">Splicing factor 3B subunit 1</fullName>
    </recommendedName>
</protein>
<evidence type="ECO:0000313" key="2">
    <source>
        <dbReference type="EMBL" id="CAF1667597.1"/>
    </source>
</evidence>
<keyword evidence="3" id="KW-1185">Reference proteome</keyword>
<dbReference type="AlphaFoldDB" id="A0A816FXY7"/>
<feature type="compositionally biased region" description="Basic and acidic residues" evidence="1">
    <location>
        <begin position="1"/>
        <end position="28"/>
    </location>
</feature>
<feature type="compositionally biased region" description="Basic and acidic residues" evidence="1">
    <location>
        <begin position="93"/>
        <end position="114"/>
    </location>
</feature>
<dbReference type="Proteomes" id="UP000663828">
    <property type="component" value="Unassembled WGS sequence"/>
</dbReference>
<evidence type="ECO:0000256" key="1">
    <source>
        <dbReference type="SAM" id="MobiDB-lite"/>
    </source>
</evidence>
<reference evidence="2" key="1">
    <citation type="submission" date="2021-02" db="EMBL/GenBank/DDBJ databases">
        <authorList>
            <person name="Nowell W R."/>
        </authorList>
    </citation>
    <scope>NUCLEOTIDE SEQUENCE</scope>
</reference>
<proteinExistence type="predicted"/>
<accession>A0A816FXY7</accession>
<feature type="region of interest" description="Disordered" evidence="1">
    <location>
        <begin position="1"/>
        <end position="134"/>
    </location>
</feature>
<evidence type="ECO:0008006" key="4">
    <source>
        <dbReference type="Google" id="ProtNLM"/>
    </source>
</evidence>
<sequence length="134" mass="15762">MSSKHDAIEAQSKAIRDERRKEEDEARGTRFGQQILDTEVYEDDGRSSYLSYLPKGNDEDDEEENYQTSLSNMKLKQYGPSADIRQNIPNVDKNYDPLAEYRRPTIADRENEYQKKRRMQPGMISPERLDYFAD</sequence>
<evidence type="ECO:0000313" key="3">
    <source>
        <dbReference type="Proteomes" id="UP000663828"/>
    </source>
</evidence>
<name>A0A816FXY7_ADIRI</name>